<feature type="coiled-coil region" evidence="13">
    <location>
        <begin position="399"/>
        <end position="433"/>
    </location>
</feature>
<keyword evidence="5" id="KW-0963">Cytoplasm</keyword>
<keyword evidence="9" id="KW-0472">Membrane</keyword>
<accession>A0A8H7APK9</accession>
<dbReference type="GO" id="GO:0032456">
    <property type="term" value="P:endocytic recycling"/>
    <property type="evidence" value="ECO:0007669"/>
    <property type="project" value="TreeGrafter"/>
</dbReference>
<evidence type="ECO:0000256" key="14">
    <source>
        <dbReference type="SAM" id="MobiDB-lite"/>
    </source>
</evidence>
<evidence type="ECO:0000256" key="13">
    <source>
        <dbReference type="SAM" id="Coils"/>
    </source>
</evidence>
<keyword evidence="6" id="KW-0967">Endosome</keyword>
<evidence type="ECO:0000313" key="17">
    <source>
        <dbReference type="Proteomes" id="UP000606974"/>
    </source>
</evidence>
<keyword evidence="7" id="KW-0072">Autophagy</keyword>
<dbReference type="Gene3D" id="1.20.1270.60">
    <property type="entry name" value="Arfaptin homology (AH) domain/BAR domain"/>
    <property type="match status" value="1"/>
</dbReference>
<dbReference type="GO" id="GO:0061709">
    <property type="term" value="P:reticulophagy"/>
    <property type="evidence" value="ECO:0007669"/>
    <property type="project" value="TreeGrafter"/>
</dbReference>
<comment type="function">
    <text evidence="12">Sorting nexin, involved in the separation or division of vacuoles throughout the entire life cycle of the cells. Involved in retrieval of late-Golgi SNAREs from post-Golgi endosomes to the trans-Golgi network, for cytoplasm to vacuole transport (Cvt), and autophagy of large cargos including mitophagy, pexophagy and glycophagy.</text>
</comment>
<dbReference type="GO" id="GO:0010008">
    <property type="term" value="C:endosome membrane"/>
    <property type="evidence" value="ECO:0007669"/>
    <property type="project" value="UniProtKB-SubCell"/>
</dbReference>
<gene>
    <name evidence="16" type="primary">SNX4</name>
    <name evidence="16" type="ORF">GJ744_005716</name>
</gene>
<evidence type="ECO:0000256" key="9">
    <source>
        <dbReference type="ARBA" id="ARBA00023136"/>
    </source>
</evidence>
<evidence type="ECO:0000256" key="5">
    <source>
        <dbReference type="ARBA" id="ARBA00022490"/>
    </source>
</evidence>
<dbReference type="SUPFAM" id="SSF64268">
    <property type="entry name" value="PX domain"/>
    <property type="match status" value="1"/>
</dbReference>
<dbReference type="PANTHER" id="PTHR45949">
    <property type="entry name" value="SORTING NEXIN-4"/>
    <property type="match status" value="1"/>
</dbReference>
<dbReference type="Proteomes" id="UP000606974">
    <property type="component" value="Unassembled WGS sequence"/>
</dbReference>
<evidence type="ECO:0000256" key="11">
    <source>
        <dbReference type="ARBA" id="ARBA00041273"/>
    </source>
</evidence>
<dbReference type="CDD" id="cd07628">
    <property type="entry name" value="BAR_Atg24p"/>
    <property type="match status" value="1"/>
</dbReference>
<evidence type="ECO:0000313" key="16">
    <source>
        <dbReference type="EMBL" id="KAF7510886.1"/>
    </source>
</evidence>
<comment type="similarity">
    <text evidence="3">Belongs to the sorting nexin family.</text>
</comment>
<dbReference type="AlphaFoldDB" id="A0A8H7APK9"/>
<dbReference type="EMBL" id="JAACFV010000025">
    <property type="protein sequence ID" value="KAF7510886.1"/>
    <property type="molecule type" value="Genomic_DNA"/>
</dbReference>
<comment type="subcellular location">
    <subcellularLocation>
        <location evidence="2">Cytoplasm</location>
    </subcellularLocation>
    <subcellularLocation>
        <location evidence="1">Endosome membrane</location>
        <topology evidence="1">Peripheral membrane protein</topology>
    </subcellularLocation>
</comment>
<dbReference type="PANTHER" id="PTHR45949:SF2">
    <property type="entry name" value="SORTING NEXIN-4"/>
    <property type="match status" value="1"/>
</dbReference>
<dbReference type="Gene3D" id="3.30.1520.10">
    <property type="entry name" value="Phox-like domain"/>
    <property type="match status" value="1"/>
</dbReference>
<evidence type="ECO:0000256" key="7">
    <source>
        <dbReference type="ARBA" id="ARBA00023006"/>
    </source>
</evidence>
<reference evidence="16" key="1">
    <citation type="submission" date="2020-02" db="EMBL/GenBank/DDBJ databases">
        <authorList>
            <person name="Palmer J.M."/>
        </authorList>
    </citation>
    <scope>NUCLEOTIDE SEQUENCE</scope>
    <source>
        <strain evidence="16">EPUS1.4</strain>
        <tissue evidence="16">Thallus</tissue>
    </source>
</reference>
<evidence type="ECO:0000256" key="1">
    <source>
        <dbReference type="ARBA" id="ARBA00004481"/>
    </source>
</evidence>
<evidence type="ECO:0000256" key="6">
    <source>
        <dbReference type="ARBA" id="ARBA00022753"/>
    </source>
</evidence>
<dbReference type="GO" id="GO:0015031">
    <property type="term" value="P:protein transport"/>
    <property type="evidence" value="ECO:0007669"/>
    <property type="project" value="TreeGrafter"/>
</dbReference>
<protein>
    <recommendedName>
        <fullName evidence="10">Sorting nexin-4</fullName>
    </recommendedName>
    <alternativeName>
        <fullName evidence="11">Autophagy-related protein 24</fullName>
    </alternativeName>
</protein>
<evidence type="ECO:0000256" key="12">
    <source>
        <dbReference type="ARBA" id="ARBA00054950"/>
    </source>
</evidence>
<evidence type="ECO:0000256" key="10">
    <source>
        <dbReference type="ARBA" id="ARBA00040748"/>
    </source>
</evidence>
<dbReference type="PROSITE" id="PS50195">
    <property type="entry name" value="PX"/>
    <property type="match status" value="1"/>
</dbReference>
<dbReference type="InterPro" id="IPR036871">
    <property type="entry name" value="PX_dom_sf"/>
</dbReference>
<dbReference type="CDD" id="cd06863">
    <property type="entry name" value="PX_Atg24p"/>
    <property type="match status" value="1"/>
</dbReference>
<sequence>MDDHGDFDSVSWRNESESHVSGPPSAEPSPEVTLPTRISNGKRRLSSQHQHHDPQAGEHAEPIDLGGIGDGFLECTVGSPSKENDGTKDAYVSYLITTTTDFKSFQCPEFSIRRRFTDFVFLRQTLYREYPACAVPPLPEKNNMAYVRGDRFSIDFMQRRAWSLHRFVKRLTLHPVLRRAPIFILFLETSDWNAQMRLRPSRANTTGEAPGSPGTPSGFFDNVADTMLNAFSKVHKPDKRFLEVYERTSKLDEDLTHVEKIVARVARREGDLELDYNDLATNMKKLVALESGIEMPLHTFAACVEETSRGFKALKDHTDQNYLGSLRDMQSYITSIQSLLKTRDQKQVDFEALTEYLQKAAAERDHLASSNTYSSSASNLNPATFIRHKMEDMRGVDHETAKQDRKRKLELKIQELTREVESAKQTSEMFDEQVVREVSDFERIKGAEFRDTLGTFATNNADFYRRVIDTWERFMADMDAEGPAQPKDKGKAES</sequence>
<comment type="caution">
    <text evidence="16">The sequence shown here is derived from an EMBL/GenBank/DDBJ whole genome shotgun (WGS) entry which is preliminary data.</text>
</comment>
<keyword evidence="4" id="KW-0813">Transport</keyword>
<organism evidence="16 17">
    <name type="scientific">Endocarpon pusillum</name>
    <dbReference type="NCBI Taxonomy" id="364733"/>
    <lineage>
        <taxon>Eukaryota</taxon>
        <taxon>Fungi</taxon>
        <taxon>Dikarya</taxon>
        <taxon>Ascomycota</taxon>
        <taxon>Pezizomycotina</taxon>
        <taxon>Eurotiomycetes</taxon>
        <taxon>Chaetothyriomycetidae</taxon>
        <taxon>Verrucariales</taxon>
        <taxon>Verrucariaceae</taxon>
        <taxon>Endocarpon</taxon>
    </lineage>
</organism>
<dbReference type="FunFam" id="1.20.1270.60:FF:000042">
    <property type="entry name" value="Vacuolar targeting protein Atg24"/>
    <property type="match status" value="1"/>
</dbReference>
<evidence type="ECO:0000259" key="15">
    <source>
        <dbReference type="PROSITE" id="PS50195"/>
    </source>
</evidence>
<dbReference type="FunFam" id="3.30.1520.10:FF:000035">
    <property type="entry name" value="Sorting nexin-4 protein"/>
    <property type="match status" value="1"/>
</dbReference>
<evidence type="ECO:0000256" key="4">
    <source>
        <dbReference type="ARBA" id="ARBA00022448"/>
    </source>
</evidence>
<evidence type="ECO:0000256" key="2">
    <source>
        <dbReference type="ARBA" id="ARBA00004496"/>
    </source>
</evidence>
<dbReference type="Pfam" id="PF00787">
    <property type="entry name" value="PX"/>
    <property type="match status" value="1"/>
</dbReference>
<proteinExistence type="inferred from homology"/>
<dbReference type="GO" id="GO:0034727">
    <property type="term" value="P:piecemeal microautophagy of the nucleus"/>
    <property type="evidence" value="ECO:0007669"/>
    <property type="project" value="TreeGrafter"/>
</dbReference>
<evidence type="ECO:0000256" key="8">
    <source>
        <dbReference type="ARBA" id="ARBA00023121"/>
    </source>
</evidence>
<dbReference type="GO" id="GO:0005769">
    <property type="term" value="C:early endosome"/>
    <property type="evidence" value="ECO:0007669"/>
    <property type="project" value="TreeGrafter"/>
</dbReference>
<keyword evidence="13" id="KW-0175">Coiled coil</keyword>
<feature type="domain" description="PX" evidence="15">
    <location>
        <begin position="72"/>
        <end position="194"/>
    </location>
</feature>
<dbReference type="GO" id="GO:0035091">
    <property type="term" value="F:phosphatidylinositol binding"/>
    <property type="evidence" value="ECO:0007669"/>
    <property type="project" value="InterPro"/>
</dbReference>
<dbReference type="OrthoDB" id="205639at2759"/>
<feature type="region of interest" description="Disordered" evidence="14">
    <location>
        <begin position="1"/>
        <end position="63"/>
    </location>
</feature>
<dbReference type="GO" id="GO:0000422">
    <property type="term" value="P:autophagy of mitochondrion"/>
    <property type="evidence" value="ECO:0007669"/>
    <property type="project" value="TreeGrafter"/>
</dbReference>
<dbReference type="SUPFAM" id="SSF103657">
    <property type="entry name" value="BAR/IMD domain-like"/>
    <property type="match status" value="1"/>
</dbReference>
<keyword evidence="17" id="KW-1185">Reference proteome</keyword>
<keyword evidence="8" id="KW-0446">Lipid-binding</keyword>
<name>A0A8H7APK9_9EURO</name>
<dbReference type="SMART" id="SM00312">
    <property type="entry name" value="PX"/>
    <property type="match status" value="1"/>
</dbReference>
<dbReference type="InterPro" id="IPR027267">
    <property type="entry name" value="AH/BAR_dom_sf"/>
</dbReference>
<evidence type="ECO:0000256" key="3">
    <source>
        <dbReference type="ARBA" id="ARBA00010883"/>
    </source>
</evidence>
<feature type="compositionally biased region" description="Basic and acidic residues" evidence="14">
    <location>
        <begin position="50"/>
        <end position="62"/>
    </location>
</feature>
<dbReference type="GO" id="GO:0000407">
    <property type="term" value="C:phagophore assembly site"/>
    <property type="evidence" value="ECO:0007669"/>
    <property type="project" value="TreeGrafter"/>
</dbReference>
<dbReference type="InterPro" id="IPR001683">
    <property type="entry name" value="PX_dom"/>
</dbReference>